<dbReference type="GO" id="GO:0004843">
    <property type="term" value="F:cysteine-type deubiquitinase activity"/>
    <property type="evidence" value="ECO:0007669"/>
    <property type="project" value="UniProtKB-EC"/>
</dbReference>
<evidence type="ECO:0000256" key="2">
    <source>
        <dbReference type="SAM" id="MobiDB-lite"/>
    </source>
</evidence>
<dbReference type="InterPro" id="IPR039785">
    <property type="entry name" value="MINY3/4"/>
</dbReference>
<dbReference type="Pfam" id="PF13898">
    <property type="entry name" value="MINDY-3_4_CD"/>
    <property type="match status" value="1"/>
</dbReference>
<dbReference type="SMART" id="SM01174">
    <property type="entry name" value="DUF4205"/>
    <property type="match status" value="1"/>
</dbReference>
<feature type="non-terminal residue" evidence="4">
    <location>
        <position position="1"/>
    </location>
</feature>
<dbReference type="GO" id="GO:1990380">
    <property type="term" value="F:K48-linked deubiquitinase activity"/>
    <property type="evidence" value="ECO:0007669"/>
    <property type="project" value="InterPro"/>
</dbReference>
<dbReference type="GO" id="GO:0006508">
    <property type="term" value="P:proteolysis"/>
    <property type="evidence" value="ECO:0007669"/>
    <property type="project" value="UniProtKB-KW"/>
</dbReference>
<feature type="compositionally biased region" description="Low complexity" evidence="2">
    <location>
        <begin position="108"/>
        <end position="117"/>
    </location>
</feature>
<gene>
    <name evidence="4" type="ORF">KIPB_006750</name>
</gene>
<comment type="caution">
    <text evidence="4">The sequence shown here is derived from an EMBL/GenBank/DDBJ whole genome shotgun (WGS) entry which is preliminary data.</text>
</comment>
<reference evidence="4 5" key="1">
    <citation type="journal article" date="2018" name="PLoS ONE">
        <title>The draft genome of Kipferlia bialata reveals reductive genome evolution in fornicate parasites.</title>
        <authorList>
            <person name="Tanifuji G."/>
            <person name="Takabayashi S."/>
            <person name="Kume K."/>
            <person name="Takagi M."/>
            <person name="Nakayama T."/>
            <person name="Kamikawa R."/>
            <person name="Inagaki Y."/>
            <person name="Hashimoto T."/>
        </authorList>
    </citation>
    <scope>NUCLEOTIDE SEQUENCE [LARGE SCALE GENOMIC DNA]</scope>
    <source>
        <strain evidence="4">NY0173</strain>
    </source>
</reference>
<evidence type="ECO:0000313" key="5">
    <source>
        <dbReference type="Proteomes" id="UP000265618"/>
    </source>
</evidence>
<dbReference type="OrthoDB" id="10263628at2759"/>
<dbReference type="EMBL" id="BDIP01001780">
    <property type="protein sequence ID" value="GIQ85124.1"/>
    <property type="molecule type" value="Genomic_DNA"/>
</dbReference>
<evidence type="ECO:0000259" key="3">
    <source>
        <dbReference type="SMART" id="SM01174"/>
    </source>
</evidence>
<sequence length="674" mass="71516">DLILEDRLERCAADMEADGESAKRGKSAHRHGHRSRRSASAAPQRPVSVSMSNNDSGHGSLRERQPGGEEERRERKRGEERSGKDRKHKREKREKRLRREARREDSGSKSSKSSRSSRSSHRSKSRDDAGPGLGQSGVPRGGDDAPLLGRIGTSPSVLRLEDPTHGANTVSPGGQSLFARSVDTGRTATVRGTAVGERGVHSSPMGRERGRQPQGTQGRDRAPAPVSLGGGAPMSLGPLEDIGVGMGGDTDSESDGGYGAPGYSDGRGASLPSGKGTLSTLHVRGAKPLSQSQTRSLRQVLFGGDRCKRDPSIDFPPSWYQSLSLALAGGEGEGEGCWVSQSEGGPCGPLSVVQARILRFLHFEPPLSPYASLPPLRAAVLSAVHSCLTVSAPSPSARRPVHLVLPQDLTPGTQLPVLSRPDTYVVSSADSASHLAHTLTSPGVYEWISASGACSFVPCLVVSLCLTRGLPPLRDSVLSDMDSDGDACLLSPSHDNCNQELVSLMLTGRACSNVFEGDRDMGGGMVLRGVPSRARCDVGFLSIFEAHGYHTIAPSLKHRVSCPVWVCFNEAHYTVLLADPSPSHSGMGPSLYGKGVLGCVSRPSHACLSMLYYDQLGGDDVYRLSVPCTPDPASPGPVSGPVDTTDLESYVDMLIRTLVPGQDEVDWDGEEPLL</sequence>
<accession>A0A9K3GIE3</accession>
<feature type="compositionally biased region" description="Polar residues" evidence="2">
    <location>
        <begin position="47"/>
        <end position="57"/>
    </location>
</feature>
<feature type="region of interest" description="Disordered" evidence="2">
    <location>
        <begin position="14"/>
        <end position="269"/>
    </location>
</feature>
<name>A0A9K3GIE3_9EUKA</name>
<feature type="compositionally biased region" description="Basic residues" evidence="2">
    <location>
        <begin position="84"/>
        <end position="100"/>
    </location>
</feature>
<dbReference type="AlphaFoldDB" id="A0A9K3GIE3"/>
<feature type="compositionally biased region" description="Basic residues" evidence="2">
    <location>
        <begin position="24"/>
        <end position="37"/>
    </location>
</feature>
<dbReference type="Proteomes" id="UP000265618">
    <property type="component" value="Unassembled WGS sequence"/>
</dbReference>
<feature type="compositionally biased region" description="Basic and acidic residues" evidence="2">
    <location>
        <begin position="60"/>
        <end position="83"/>
    </location>
</feature>
<keyword evidence="5" id="KW-1185">Reference proteome</keyword>
<proteinExistence type="inferred from homology"/>
<organism evidence="4 5">
    <name type="scientific">Kipferlia bialata</name>
    <dbReference type="NCBI Taxonomy" id="797122"/>
    <lineage>
        <taxon>Eukaryota</taxon>
        <taxon>Metamonada</taxon>
        <taxon>Carpediemonas-like organisms</taxon>
        <taxon>Kipferlia</taxon>
    </lineage>
</organism>
<feature type="domain" description="Deubiquitinating enzyme MINDY-3/4 conserved" evidence="3">
    <location>
        <begin position="298"/>
        <end position="604"/>
    </location>
</feature>
<evidence type="ECO:0000256" key="1">
    <source>
        <dbReference type="ARBA" id="ARBA00011074"/>
    </source>
</evidence>
<comment type="similarity">
    <text evidence="1">Belongs to the MINDY deubiquitinase family. FAM188 subfamily.</text>
</comment>
<dbReference type="PANTHER" id="PTHR12473">
    <property type="entry name" value="UBIQUITIN CARBOXYL-TERMINAL HYDROLASE MINDY-4-RELATED"/>
    <property type="match status" value="1"/>
</dbReference>
<dbReference type="GO" id="GO:0071108">
    <property type="term" value="P:protein K48-linked deubiquitination"/>
    <property type="evidence" value="ECO:0007669"/>
    <property type="project" value="InterPro"/>
</dbReference>
<dbReference type="InterPro" id="IPR025257">
    <property type="entry name" value="MINDY-3/4_CD"/>
</dbReference>
<dbReference type="PANTHER" id="PTHR12473:SF8">
    <property type="entry name" value="UBIQUITIN CARBOXYL-TERMINAL HYDROLASE MINDY-4-RELATED"/>
    <property type="match status" value="1"/>
</dbReference>
<protein>
    <recommendedName>
        <fullName evidence="3">Deubiquitinating enzyme MINDY-3/4 conserved domain-containing protein</fullName>
    </recommendedName>
</protein>
<evidence type="ECO:0000313" key="4">
    <source>
        <dbReference type="EMBL" id="GIQ85124.1"/>
    </source>
</evidence>